<dbReference type="Gene3D" id="1.10.10.1150">
    <property type="entry name" value="Coenzyme PQQ synthesis protein D (PqqD)"/>
    <property type="match status" value="1"/>
</dbReference>
<protein>
    <submittedName>
        <fullName evidence="1">PqqD family protein</fullName>
    </submittedName>
</protein>
<sequence>MTTVNTNDVLIRRLDVTARVPDQVVELSERHEGGLLIERLIGRYVIDADARKVWRLIDGRRSIARIVEDLAAESGLPVAEIEQPVHTLCGRLVELGILQVATPADAAVLEQAAVAG</sequence>
<dbReference type="InterPro" id="IPR008792">
    <property type="entry name" value="PQQD"/>
</dbReference>
<gene>
    <name evidence="1" type="ORF">RI060_20805</name>
</gene>
<evidence type="ECO:0000313" key="1">
    <source>
        <dbReference type="EMBL" id="WND19641.1"/>
    </source>
</evidence>
<accession>A0ABY9UHC4</accession>
<proteinExistence type="predicted"/>
<dbReference type="EMBL" id="CP134213">
    <property type="protein sequence ID" value="WND19641.1"/>
    <property type="molecule type" value="Genomic_DNA"/>
</dbReference>
<name>A0ABY9UHC4_STRVL</name>
<dbReference type="InterPro" id="IPR041881">
    <property type="entry name" value="PqqD_sf"/>
</dbReference>
<organism evidence="1 2">
    <name type="scientific">Streptomyces violaceus</name>
    <name type="common">Streptomyces venezuelae</name>
    <dbReference type="NCBI Taxonomy" id="1936"/>
    <lineage>
        <taxon>Bacteria</taxon>
        <taxon>Bacillati</taxon>
        <taxon>Actinomycetota</taxon>
        <taxon>Actinomycetes</taxon>
        <taxon>Kitasatosporales</taxon>
        <taxon>Streptomycetaceae</taxon>
        <taxon>Streptomyces</taxon>
    </lineage>
</organism>
<reference evidence="1 2" key="1">
    <citation type="submission" date="2023-09" db="EMBL/GenBank/DDBJ databases">
        <title>The genome sequence of Streptomyces anthocyanicus.</title>
        <authorList>
            <person name="Mo P."/>
        </authorList>
    </citation>
    <scope>NUCLEOTIDE SEQUENCE [LARGE SCALE GENOMIC DNA]</scope>
    <source>
        <strain evidence="1 2">JCM 4387</strain>
    </source>
</reference>
<evidence type="ECO:0000313" key="2">
    <source>
        <dbReference type="Proteomes" id="UP001249394"/>
    </source>
</evidence>
<dbReference type="Proteomes" id="UP001249394">
    <property type="component" value="Chromosome"/>
</dbReference>
<dbReference type="Pfam" id="PF05402">
    <property type="entry name" value="PqqD"/>
    <property type="match status" value="1"/>
</dbReference>
<keyword evidence="2" id="KW-1185">Reference proteome</keyword>